<protein>
    <submittedName>
        <fullName evidence="13">FAD-dependent oxidoreductase</fullName>
    </submittedName>
    <submittedName>
        <fullName evidence="12">NADPH-dependent 2,4-dienoyl-CoA reductase</fullName>
    </submittedName>
</protein>
<dbReference type="EMBL" id="CP063356">
    <property type="protein sequence ID" value="QOY37291.1"/>
    <property type="molecule type" value="Genomic_DNA"/>
</dbReference>
<evidence type="ECO:0000256" key="2">
    <source>
        <dbReference type="ARBA" id="ARBA00001966"/>
    </source>
</evidence>
<dbReference type="InterPro" id="IPR013785">
    <property type="entry name" value="Aldolase_TIM"/>
</dbReference>
<dbReference type="OrthoDB" id="9772736at2"/>
<keyword evidence="5" id="KW-0288">FMN</keyword>
<dbReference type="KEGG" id="aia:AWH56_006575"/>
<dbReference type="Proteomes" id="UP000180175">
    <property type="component" value="Chromosome"/>
</dbReference>
<dbReference type="PANTHER" id="PTHR42917:SF2">
    <property type="entry name" value="2,4-DIENOYL-COA REDUCTASE [(2E)-ENOYL-COA-PRODUCING]"/>
    <property type="match status" value="1"/>
</dbReference>
<comment type="cofactor">
    <cofactor evidence="1">
        <name>FMN</name>
        <dbReference type="ChEBI" id="CHEBI:58210"/>
    </cofactor>
</comment>
<dbReference type="Pfam" id="PF00724">
    <property type="entry name" value="Oxidored_FMN"/>
    <property type="match status" value="1"/>
</dbReference>
<dbReference type="RefSeq" id="WP_071319075.1">
    <property type="nucleotide sequence ID" value="NZ_CP063356.2"/>
</dbReference>
<evidence type="ECO:0000259" key="10">
    <source>
        <dbReference type="Pfam" id="PF00724"/>
    </source>
</evidence>
<dbReference type="GO" id="GO:0046872">
    <property type="term" value="F:metal ion binding"/>
    <property type="evidence" value="ECO:0007669"/>
    <property type="project" value="UniProtKB-KW"/>
</dbReference>
<dbReference type="GO" id="GO:0010181">
    <property type="term" value="F:FMN binding"/>
    <property type="evidence" value="ECO:0007669"/>
    <property type="project" value="InterPro"/>
</dbReference>
<dbReference type="Gene3D" id="3.40.50.720">
    <property type="entry name" value="NAD(P)-binding Rossmann-like Domain"/>
    <property type="match status" value="1"/>
</dbReference>
<reference evidence="13 14" key="2">
    <citation type="journal article" date="2017" name="Genome Announc.">
        <title>Draft Genome Sequences of Four Alkaliphilic Bacteria Belonging to the Anaerobacillus Genus.</title>
        <authorList>
            <person name="Bassil N.M."/>
            <person name="Lloyd J.R."/>
        </authorList>
    </citation>
    <scope>NUCLEOTIDE SEQUENCE [LARGE SCALE GENOMIC DNA]</scope>
    <source>
        <strain evidence="13 14">NB2006</strain>
    </source>
</reference>
<dbReference type="CDD" id="cd02930">
    <property type="entry name" value="DCR_FMN"/>
    <property type="match status" value="1"/>
</dbReference>
<feature type="domain" description="FAD/NAD(P)-binding" evidence="11">
    <location>
        <begin position="380"/>
        <end position="608"/>
    </location>
</feature>
<gene>
    <name evidence="13" type="ORF">AWH56_006575</name>
    <name evidence="12" type="ORF">AWH56_22015</name>
</gene>
<organism evidence="12 14">
    <name type="scientific">Anaerobacillus isosaccharinicus</name>
    <dbReference type="NCBI Taxonomy" id="1532552"/>
    <lineage>
        <taxon>Bacteria</taxon>
        <taxon>Bacillati</taxon>
        <taxon>Bacillota</taxon>
        <taxon>Bacilli</taxon>
        <taxon>Bacillales</taxon>
        <taxon>Bacillaceae</taxon>
        <taxon>Anaerobacillus</taxon>
    </lineage>
</organism>
<dbReference type="GO" id="GO:0051536">
    <property type="term" value="F:iron-sulfur cluster binding"/>
    <property type="evidence" value="ECO:0007669"/>
    <property type="project" value="UniProtKB-KW"/>
</dbReference>
<dbReference type="Gene3D" id="3.50.50.60">
    <property type="entry name" value="FAD/NAD(P)-binding domain"/>
    <property type="match status" value="2"/>
</dbReference>
<evidence type="ECO:0000313" key="14">
    <source>
        <dbReference type="Proteomes" id="UP000180175"/>
    </source>
</evidence>
<reference evidence="13" key="4">
    <citation type="submission" date="2020-10" db="EMBL/GenBank/DDBJ databases">
        <authorList>
            <person name="Bassil N.M."/>
            <person name="Lloyd J.R."/>
        </authorList>
    </citation>
    <scope>NUCLEOTIDE SEQUENCE</scope>
    <source>
        <strain evidence="13">NB2006</strain>
    </source>
</reference>
<dbReference type="GO" id="GO:0016491">
    <property type="term" value="F:oxidoreductase activity"/>
    <property type="evidence" value="ECO:0007669"/>
    <property type="project" value="UniProtKB-KW"/>
</dbReference>
<dbReference type="Gene3D" id="3.20.20.70">
    <property type="entry name" value="Aldolase class I"/>
    <property type="match status" value="1"/>
</dbReference>
<evidence type="ECO:0000256" key="7">
    <source>
        <dbReference type="ARBA" id="ARBA00023002"/>
    </source>
</evidence>
<comment type="cofactor">
    <cofactor evidence="2">
        <name>[4Fe-4S] cluster</name>
        <dbReference type="ChEBI" id="CHEBI:49883"/>
    </cofactor>
</comment>
<evidence type="ECO:0000256" key="6">
    <source>
        <dbReference type="ARBA" id="ARBA00022723"/>
    </source>
</evidence>
<sequence length="642" mass="70254">MSYQLLFNPIKINELTLQSRVIMGSMHVGLEGEENGLEKLIAFYKERAKNKVGLIVTGGAAVCPEGSGGVHFMSIHKDDDVEYWKPLTKAVHDVDGKIALQLFHAGRYAYKALTGYDVVAPSAIQSPINPDVPVALTAEQVEATVTAFGSAAKRAKQAGFDAVEIMGSEGYLINQFTSPVTNQRDDEWGGSFEKRIRFSLEIVKAVRENVGPTFPIIFRMSGLDLIESSTSDEETKRWAKELEKMSVDLLNIGIGWHESKVPTISMKVPRNRFVPVATAIKEAVSIPVIASNRINNPEDAEKILQSGAADMISMARPFLADPAILTKAYEQRLEDINTCIACNQACLDHVFELKTASCLVNPEAGRELELQIVPTERRKRILVVGAGPGGIEAARVLALRGHSVTIADQGDAIGGQLNFSRIVPGKSEFNETIRYYNTQLRKLNVQVRLKHKITTDDPLVHEADEIIISTGILPRKPDLIGIDSDFVVSYKDIFESRVETKENVVIIGGGGVACDLAFLLKEKGAENITMLQRGKAFARGIGKTTRWATLMELKMKKIRMIGGISEYKTIKNNAVSFLQNGEEHSVPADLVVYASGQLPNNSLYASLKAKGKQVHIIGGAKDASELDAKKAIYEGAIVARKI</sequence>
<evidence type="ECO:0000256" key="3">
    <source>
        <dbReference type="ARBA" id="ARBA00011048"/>
    </source>
</evidence>
<evidence type="ECO:0000256" key="4">
    <source>
        <dbReference type="ARBA" id="ARBA00022630"/>
    </source>
</evidence>
<dbReference type="AlphaFoldDB" id="A0A1S2KY88"/>
<evidence type="ECO:0000256" key="9">
    <source>
        <dbReference type="ARBA" id="ARBA00023014"/>
    </source>
</evidence>
<evidence type="ECO:0000313" key="12">
    <source>
        <dbReference type="EMBL" id="OIJ05149.1"/>
    </source>
</evidence>
<reference evidence="12 14" key="1">
    <citation type="submission" date="2016-10" db="EMBL/GenBank/DDBJ databases">
        <title>Draft genome sequences of four alkaliphilic bacteria belonging to the Anaerobacillus genus.</title>
        <authorList>
            <person name="Bassil N.M."/>
            <person name="Lloyd J.R."/>
        </authorList>
    </citation>
    <scope>NUCLEOTIDE SEQUENCE [LARGE SCALE GENOMIC DNA]</scope>
    <source>
        <strain evidence="12 14">NB2006</strain>
    </source>
</reference>
<evidence type="ECO:0000256" key="8">
    <source>
        <dbReference type="ARBA" id="ARBA00023004"/>
    </source>
</evidence>
<dbReference type="PRINTS" id="PR00368">
    <property type="entry name" value="FADPNR"/>
</dbReference>
<reference evidence="13 14" key="3">
    <citation type="journal article" date="2019" name="Int. J. Syst. Evol. Microbiol.">
        <title>Anaerobacillus isosaccharinicus sp. nov., an alkaliphilic bacterium which degrades isosaccharinic acid.</title>
        <authorList>
            <person name="Bassil N.M."/>
            <person name="Lloyd J.R."/>
        </authorList>
    </citation>
    <scope>NUCLEOTIDE SEQUENCE [LARGE SCALE GENOMIC DNA]</scope>
    <source>
        <strain evidence="13 14">NB2006</strain>
    </source>
</reference>
<dbReference type="Pfam" id="PF07992">
    <property type="entry name" value="Pyr_redox_2"/>
    <property type="match status" value="1"/>
</dbReference>
<evidence type="ECO:0000256" key="5">
    <source>
        <dbReference type="ARBA" id="ARBA00022643"/>
    </source>
</evidence>
<keyword evidence="14" id="KW-1185">Reference proteome</keyword>
<evidence type="ECO:0000313" key="13">
    <source>
        <dbReference type="EMBL" id="QOY37291.1"/>
    </source>
</evidence>
<evidence type="ECO:0000256" key="1">
    <source>
        <dbReference type="ARBA" id="ARBA00001917"/>
    </source>
</evidence>
<dbReference type="InterPro" id="IPR036188">
    <property type="entry name" value="FAD/NAD-bd_sf"/>
</dbReference>
<evidence type="ECO:0000259" key="11">
    <source>
        <dbReference type="Pfam" id="PF07992"/>
    </source>
</evidence>
<feature type="domain" description="NADH:flavin oxidoreductase/NADH oxidase N-terminal" evidence="10">
    <location>
        <begin position="6"/>
        <end position="332"/>
    </location>
</feature>
<dbReference type="SUPFAM" id="SSF51905">
    <property type="entry name" value="FAD/NAD(P)-binding domain"/>
    <property type="match status" value="1"/>
</dbReference>
<dbReference type="PANTHER" id="PTHR42917">
    <property type="entry name" value="2,4-DIENOYL-COA REDUCTASE"/>
    <property type="match status" value="1"/>
</dbReference>
<keyword evidence="9" id="KW-0411">Iron-sulfur</keyword>
<keyword evidence="4" id="KW-0285">Flavoprotein</keyword>
<dbReference type="InterPro" id="IPR051793">
    <property type="entry name" value="NADH:flavin_oxidoreductase"/>
</dbReference>
<proteinExistence type="inferred from homology"/>
<name>A0A1S2KY88_9BACI</name>
<dbReference type="EMBL" id="LQXD01000192">
    <property type="protein sequence ID" value="OIJ05149.1"/>
    <property type="molecule type" value="Genomic_DNA"/>
</dbReference>
<comment type="similarity">
    <text evidence="3">In the N-terminal section; belongs to the NADH:flavin oxidoreductase/NADH oxidase family.</text>
</comment>
<accession>A0A1S2KY88</accession>
<dbReference type="SUPFAM" id="SSF51971">
    <property type="entry name" value="Nucleotide-binding domain"/>
    <property type="match status" value="1"/>
</dbReference>
<dbReference type="SUPFAM" id="SSF51395">
    <property type="entry name" value="FMN-linked oxidoreductases"/>
    <property type="match status" value="1"/>
</dbReference>
<keyword evidence="8" id="KW-0408">Iron</keyword>
<keyword evidence="7" id="KW-0560">Oxidoreductase</keyword>
<dbReference type="InterPro" id="IPR001155">
    <property type="entry name" value="OxRdtase_FMN_N"/>
</dbReference>
<keyword evidence="6" id="KW-0479">Metal-binding</keyword>
<dbReference type="InterPro" id="IPR023753">
    <property type="entry name" value="FAD/NAD-binding_dom"/>
</dbReference>